<proteinExistence type="predicted"/>
<evidence type="ECO:0000313" key="1">
    <source>
        <dbReference type="EMBL" id="CAB3390555.1"/>
    </source>
</evidence>
<dbReference type="EMBL" id="LR792683">
    <property type="protein sequence ID" value="CAB3390555.1"/>
    <property type="molecule type" value="Genomic_DNA"/>
</dbReference>
<organism evidence="1 2">
    <name type="scientific">Kyrpidia spormannii</name>
    <dbReference type="NCBI Taxonomy" id="2055160"/>
    <lineage>
        <taxon>Bacteria</taxon>
        <taxon>Bacillati</taxon>
        <taxon>Bacillota</taxon>
        <taxon>Bacilli</taxon>
        <taxon>Bacillales</taxon>
        <taxon>Alicyclobacillaceae</taxon>
        <taxon>Kyrpidia</taxon>
    </lineage>
</organism>
<dbReference type="Proteomes" id="UP000502196">
    <property type="component" value="Chromosome"/>
</dbReference>
<reference evidence="1 2" key="1">
    <citation type="submission" date="2020-04" db="EMBL/GenBank/DDBJ databases">
        <authorList>
            <person name="Hogendoorn C."/>
        </authorList>
    </citation>
    <scope>NUCLEOTIDE SEQUENCE [LARGE SCALE GENOMIC DNA]</scope>
    <source>
        <strain evidence="1">COOX1</strain>
    </source>
</reference>
<dbReference type="AlphaFoldDB" id="A0A6F9E034"/>
<gene>
    <name evidence="1" type="ORF">COOX1_0466</name>
</gene>
<sequence>MGSHLVSAAVVAVSFSGVFGMGCARKLINGLARMEYYVRLY</sequence>
<protein>
    <submittedName>
        <fullName evidence="1">Uncharacterized protein</fullName>
    </submittedName>
</protein>
<accession>A0A6F9E034</accession>
<name>A0A6F9E034_9BACL</name>
<evidence type="ECO:0000313" key="2">
    <source>
        <dbReference type="Proteomes" id="UP000502196"/>
    </source>
</evidence>